<keyword evidence="3" id="KW-1185">Reference proteome</keyword>
<evidence type="ECO:0000313" key="2">
    <source>
        <dbReference type="EMBL" id="CAC5365051.1"/>
    </source>
</evidence>
<gene>
    <name evidence="2" type="ORF">MCOR_5873</name>
</gene>
<name>A0A6J8ACK0_MYTCO</name>
<dbReference type="EMBL" id="CACVKT020001098">
    <property type="protein sequence ID" value="CAC5365050.1"/>
    <property type="molecule type" value="Genomic_DNA"/>
</dbReference>
<feature type="chain" id="PRO_5036181934" evidence="1">
    <location>
        <begin position="21"/>
        <end position="589"/>
    </location>
</feature>
<evidence type="ECO:0000256" key="1">
    <source>
        <dbReference type="SAM" id="SignalP"/>
    </source>
</evidence>
<dbReference type="Proteomes" id="UP000507470">
    <property type="component" value="Unassembled WGS sequence"/>
</dbReference>
<reference evidence="2 3" key="1">
    <citation type="submission" date="2020-06" db="EMBL/GenBank/DDBJ databases">
        <authorList>
            <person name="Li R."/>
            <person name="Bekaert M."/>
        </authorList>
    </citation>
    <scope>NUCLEOTIDE SEQUENCE [LARGE SCALE GENOMIC DNA]</scope>
    <source>
        <strain evidence="3">wild</strain>
        <strain evidence="2">Wild</strain>
    </source>
</reference>
<sequence length="589" mass="70399">MAQWICLLLLVVVAAVVTTGDNSYGAYPPKIARPDVYNSYPVQNHVVIHPRVVVDPGFHHHPGMGSYLKKYHGFKIRHGRFSYNGIGYKLTCGKTRFYRIWRSCYGKYHSRGRCFGRFRKQHLFAVYNGHTHGGHYGSRKYYKFHSHGHGHGYSHGNGHGYNHGHRHGVSYYSYYKKYHGFRIQHHRFSYGGKAFKLTCHRKRFFRLWNDCFTHHHSRSYCFGFLRKQHLFVTYGAGHTHGGHYGSRKYYKFHSHGHVHGYSHGHGHGYSHGHRHGVSFYSYYKKYHGFRIQHHRFSYGGKAFKLTCHRKRFFKLWNDCFTHHHSRNYCFGFLRKQHLFVTYGAGHHGYTYHGAGYEHGHRYQRHNNIYKHLNLHKKIDNHHVERIHHTANSHVSAISHLSNKHVRNIQYEARKHVSRISNEANKHINKFRQLVNHHINRLHKHAKHPLSGVEYQHKRHLSESEYQNKRHLANEEHIHKKHEYYLSKHHSMVDNGYDKGHVVTYLDNYKKYHGFRIDHDRFSYGGKAYTLKCESKRFYRLWSDCWSQYHSRSTCFEHLRKQHLFIDSPGDPYIPTKIVLKKEGDYEYKK</sequence>
<accession>A0A6J8ACK0</accession>
<keyword evidence="1" id="KW-0732">Signal</keyword>
<proteinExistence type="predicted"/>
<dbReference type="EMBL" id="CACVKT020001098">
    <property type="protein sequence ID" value="CAC5365051.1"/>
    <property type="molecule type" value="Genomic_DNA"/>
</dbReference>
<organism evidence="2 3">
    <name type="scientific">Mytilus coruscus</name>
    <name type="common">Sea mussel</name>
    <dbReference type="NCBI Taxonomy" id="42192"/>
    <lineage>
        <taxon>Eukaryota</taxon>
        <taxon>Metazoa</taxon>
        <taxon>Spiralia</taxon>
        <taxon>Lophotrochozoa</taxon>
        <taxon>Mollusca</taxon>
        <taxon>Bivalvia</taxon>
        <taxon>Autobranchia</taxon>
        <taxon>Pteriomorphia</taxon>
        <taxon>Mytilida</taxon>
        <taxon>Mytiloidea</taxon>
        <taxon>Mytilidae</taxon>
        <taxon>Mytilinae</taxon>
        <taxon>Mytilus</taxon>
    </lineage>
</organism>
<dbReference type="AlphaFoldDB" id="A0A6J8ACK0"/>
<evidence type="ECO:0000313" key="3">
    <source>
        <dbReference type="Proteomes" id="UP000507470"/>
    </source>
</evidence>
<feature type="signal peptide" evidence="1">
    <location>
        <begin position="1"/>
        <end position="20"/>
    </location>
</feature>
<protein>
    <submittedName>
        <fullName evidence="2">Uncharacterized protein</fullName>
    </submittedName>
</protein>
<dbReference type="OrthoDB" id="6095333at2759"/>